<sequence>MRNLTFSIPEKIRRRGTSVPMCHFAQLAAAVRVGSRGGFMIFQFVTSGHVPSPPGQKSVLMIYTFSSTDVPLFVGCVEHPGFEDPIKVIGMTRIKPNTKSKLKIEIGGIITVYKISPRKAFSKLESRFSIKDLGSSHRSQTRYSENFIEIAQDLKKPLGVHINDGQSWKVLAFLPPDLGLCERICYQNGLRKHIVTRCIAEKDGSGDIFVLVEGFTCGYHLREGNEDETLDKWYIDDHIGKGFLKGTALLSRPQSGSIYKNVAVAPLLTTDGLLRVAIVWQTEEINYIQSELYVYDLREEAYYEPDRSENNLATSDQSYRIIQGKRIHSVGNLMGGVHTSSSLFTQASTQEIALGGLQLPHSKESQEISYPLNVQYQKCFVWGPVNSNENCTEIAYSIFDFSFADSQHLRLLGRDNIRTKQQMLIHDTYYCACKLHDDGFRIVLPDSINITTVNATAQDRKPKNSSFFPWKTLPPERQQVDIGSVTHYDPQGRRKALEREQEWFRERIRGMRRCGLTDFEIAELWGHARWTQWGQVGKPDDWKEL</sequence>
<gene>
    <name evidence="1" type="ORF">OEA41_001633</name>
</gene>
<organism evidence="1 2">
    <name type="scientific">Lepraria neglecta</name>
    <dbReference type="NCBI Taxonomy" id="209136"/>
    <lineage>
        <taxon>Eukaryota</taxon>
        <taxon>Fungi</taxon>
        <taxon>Dikarya</taxon>
        <taxon>Ascomycota</taxon>
        <taxon>Pezizomycotina</taxon>
        <taxon>Lecanoromycetes</taxon>
        <taxon>OSLEUM clade</taxon>
        <taxon>Lecanoromycetidae</taxon>
        <taxon>Lecanorales</taxon>
        <taxon>Lecanorineae</taxon>
        <taxon>Stereocaulaceae</taxon>
        <taxon>Lepraria</taxon>
    </lineage>
</organism>
<proteinExistence type="predicted"/>
<evidence type="ECO:0000313" key="2">
    <source>
        <dbReference type="Proteomes" id="UP001276659"/>
    </source>
</evidence>
<dbReference type="AlphaFoldDB" id="A0AAD9ZDI7"/>
<protein>
    <submittedName>
        <fullName evidence="1">Uncharacterized protein</fullName>
    </submittedName>
</protein>
<reference evidence="1" key="1">
    <citation type="submission" date="2022-11" db="EMBL/GenBank/DDBJ databases">
        <title>Chromosomal genome sequence assembly and mating type (MAT) locus characterization of the leprose asexual lichenized fungus Lepraria neglecta (Nyl.) Erichsen.</title>
        <authorList>
            <person name="Allen J.L."/>
            <person name="Pfeffer B."/>
        </authorList>
    </citation>
    <scope>NUCLEOTIDE SEQUENCE</scope>
    <source>
        <strain evidence="1">Allen 5258</strain>
    </source>
</reference>
<keyword evidence="2" id="KW-1185">Reference proteome</keyword>
<name>A0AAD9ZDI7_9LECA</name>
<dbReference type="EMBL" id="JASNWA010000006">
    <property type="protein sequence ID" value="KAK3174388.1"/>
    <property type="molecule type" value="Genomic_DNA"/>
</dbReference>
<dbReference type="Proteomes" id="UP001276659">
    <property type="component" value="Unassembled WGS sequence"/>
</dbReference>
<evidence type="ECO:0000313" key="1">
    <source>
        <dbReference type="EMBL" id="KAK3174388.1"/>
    </source>
</evidence>
<accession>A0AAD9ZDI7</accession>
<comment type="caution">
    <text evidence="1">The sequence shown here is derived from an EMBL/GenBank/DDBJ whole genome shotgun (WGS) entry which is preliminary data.</text>
</comment>